<keyword evidence="3" id="KW-0378">Hydrolase</keyword>
<proteinExistence type="predicted"/>
<dbReference type="InterPro" id="IPR013078">
    <property type="entry name" value="His_Pase_superF_clade-1"/>
</dbReference>
<dbReference type="SUPFAM" id="SSF53254">
    <property type="entry name" value="Phosphoglycerate mutase-like"/>
    <property type="match status" value="1"/>
</dbReference>
<dbReference type="InterPro" id="IPR050275">
    <property type="entry name" value="PGM_Phosphatase"/>
</dbReference>
<name>A0ABW4LXY2_9BACI</name>
<sequence>MSTHLYLTRHGETVWNTQKLMQGWKDSPLTDNGIKQASQLSQRLCNITLSAIYSSTSNRAVQTAEIAKGERILEVIKYDDLREISFGKWEGKSAENNEKENPEEWKTFWEAPHLFRNESVESFLKVQERMVDAINKIIKQHPFENVLIVTHSIALKLLMDYFEKNELKNIWSTPAIPSTSLTLLEIKNNEHEVIYKYDTKHLES</sequence>
<dbReference type="PIRSF" id="PIRSF000709">
    <property type="entry name" value="6PFK_2-Ptase"/>
    <property type="match status" value="1"/>
</dbReference>
<dbReference type="SMART" id="SM00855">
    <property type="entry name" value="PGAM"/>
    <property type="match status" value="1"/>
</dbReference>
<reference evidence="4" key="1">
    <citation type="journal article" date="2019" name="Int. J. Syst. Evol. Microbiol.">
        <title>The Global Catalogue of Microorganisms (GCM) 10K type strain sequencing project: providing services to taxonomists for standard genome sequencing and annotation.</title>
        <authorList>
            <consortium name="The Broad Institute Genomics Platform"/>
            <consortium name="The Broad Institute Genome Sequencing Center for Infectious Disease"/>
            <person name="Wu L."/>
            <person name="Ma J."/>
        </authorList>
    </citation>
    <scope>NUCLEOTIDE SEQUENCE [LARGE SCALE GENOMIC DNA]</scope>
    <source>
        <strain evidence="4">CCUG 49339</strain>
    </source>
</reference>
<organism evidence="3 4">
    <name type="scientific">Bacillus salitolerans</name>
    <dbReference type="NCBI Taxonomy" id="1437434"/>
    <lineage>
        <taxon>Bacteria</taxon>
        <taxon>Bacillati</taxon>
        <taxon>Bacillota</taxon>
        <taxon>Bacilli</taxon>
        <taxon>Bacillales</taxon>
        <taxon>Bacillaceae</taxon>
        <taxon>Bacillus</taxon>
    </lineage>
</organism>
<dbReference type="PROSITE" id="PS00175">
    <property type="entry name" value="PG_MUTASE"/>
    <property type="match status" value="1"/>
</dbReference>
<dbReference type="EC" id="3.1.3.-" evidence="3"/>
<evidence type="ECO:0000313" key="3">
    <source>
        <dbReference type="EMBL" id="MFD1739421.1"/>
    </source>
</evidence>
<dbReference type="PANTHER" id="PTHR48100:SF1">
    <property type="entry name" value="HISTIDINE PHOSPHATASE FAMILY PROTEIN-RELATED"/>
    <property type="match status" value="1"/>
</dbReference>
<accession>A0ABW4LXY2</accession>
<dbReference type="Pfam" id="PF00300">
    <property type="entry name" value="His_Phos_1"/>
    <property type="match status" value="1"/>
</dbReference>
<comment type="caution">
    <text evidence="3">The sequence shown here is derived from an EMBL/GenBank/DDBJ whole genome shotgun (WGS) entry which is preliminary data.</text>
</comment>
<gene>
    <name evidence="3" type="ORF">ACFSCX_23350</name>
</gene>
<dbReference type="EMBL" id="JBHUEM010000055">
    <property type="protein sequence ID" value="MFD1739421.1"/>
    <property type="molecule type" value="Genomic_DNA"/>
</dbReference>
<evidence type="ECO:0000256" key="1">
    <source>
        <dbReference type="ARBA" id="ARBA00023152"/>
    </source>
</evidence>
<dbReference type="InterPro" id="IPR001345">
    <property type="entry name" value="PG/BPGM_mutase_AS"/>
</dbReference>
<dbReference type="RefSeq" id="WP_377930663.1">
    <property type="nucleotide sequence ID" value="NZ_JBHUEM010000055.1"/>
</dbReference>
<evidence type="ECO:0000313" key="4">
    <source>
        <dbReference type="Proteomes" id="UP001597214"/>
    </source>
</evidence>
<dbReference type="Gene3D" id="3.40.50.1240">
    <property type="entry name" value="Phosphoglycerate mutase-like"/>
    <property type="match status" value="1"/>
</dbReference>
<keyword evidence="4" id="KW-1185">Reference proteome</keyword>
<dbReference type="Proteomes" id="UP001597214">
    <property type="component" value="Unassembled WGS sequence"/>
</dbReference>
<dbReference type="InterPro" id="IPR029033">
    <property type="entry name" value="His_PPase_superfam"/>
</dbReference>
<protein>
    <submittedName>
        <fullName evidence="3">Histidine phosphatase family protein</fullName>
        <ecNumber evidence="3">3.1.3.-</ecNumber>
    </submittedName>
</protein>
<evidence type="ECO:0000256" key="2">
    <source>
        <dbReference type="ARBA" id="ARBA00023235"/>
    </source>
</evidence>
<dbReference type="GO" id="GO:0016787">
    <property type="term" value="F:hydrolase activity"/>
    <property type="evidence" value="ECO:0007669"/>
    <property type="project" value="UniProtKB-KW"/>
</dbReference>
<dbReference type="PANTHER" id="PTHR48100">
    <property type="entry name" value="BROAD-SPECIFICITY PHOSPHATASE YOR283W-RELATED"/>
    <property type="match status" value="1"/>
</dbReference>
<keyword evidence="2" id="KW-0413">Isomerase</keyword>
<dbReference type="CDD" id="cd07067">
    <property type="entry name" value="HP_PGM_like"/>
    <property type="match status" value="1"/>
</dbReference>
<keyword evidence="1" id="KW-0324">Glycolysis</keyword>